<dbReference type="AlphaFoldDB" id="A0A7K1LJH0"/>
<evidence type="ECO:0000256" key="1">
    <source>
        <dbReference type="ARBA" id="ARBA00005721"/>
    </source>
</evidence>
<proteinExistence type="inferred from homology"/>
<name>A0A7K1LJH0_9MICC</name>
<accession>A0A7K1LJH0</accession>
<sequence>MASAHRPAPSHREDTGSADGSSSAESRGGLVIADRVVEKIAAQCASEIPGIGGREGGFLGVGSHADLDSRPRVRVELTGSIAVLSVDLGIEYPLPIEETTERVRETLVRRVSDLAGVDVRQVDIRVTYLVPQRGRKERVLL</sequence>
<dbReference type="InterPro" id="IPR005531">
    <property type="entry name" value="Asp23"/>
</dbReference>
<dbReference type="EMBL" id="WOGT01000005">
    <property type="protein sequence ID" value="MUN55341.1"/>
    <property type="molecule type" value="Genomic_DNA"/>
</dbReference>
<protein>
    <submittedName>
        <fullName evidence="3">Asp23/Gls24 family envelope stress response protein</fullName>
    </submittedName>
</protein>
<comment type="caution">
    <text evidence="3">The sequence shown here is derived from an EMBL/GenBank/DDBJ whole genome shotgun (WGS) entry which is preliminary data.</text>
</comment>
<evidence type="ECO:0000313" key="3">
    <source>
        <dbReference type="EMBL" id="MUN55341.1"/>
    </source>
</evidence>
<dbReference type="OrthoDB" id="3217325at2"/>
<gene>
    <name evidence="3" type="ORF">GMA10_08990</name>
</gene>
<evidence type="ECO:0000313" key="4">
    <source>
        <dbReference type="Proteomes" id="UP000462152"/>
    </source>
</evidence>
<organism evidence="3 4">
    <name type="scientific">Rothia koreensis</name>
    <dbReference type="NCBI Taxonomy" id="592378"/>
    <lineage>
        <taxon>Bacteria</taxon>
        <taxon>Bacillati</taxon>
        <taxon>Actinomycetota</taxon>
        <taxon>Actinomycetes</taxon>
        <taxon>Micrococcales</taxon>
        <taxon>Micrococcaceae</taxon>
        <taxon>Rothia</taxon>
    </lineage>
</organism>
<feature type="region of interest" description="Disordered" evidence="2">
    <location>
        <begin position="1"/>
        <end position="26"/>
    </location>
</feature>
<reference evidence="3 4" key="1">
    <citation type="submission" date="2019-12" db="EMBL/GenBank/DDBJ databases">
        <authorList>
            <person name="Li J."/>
            <person name="Shi Y."/>
            <person name="Xu G."/>
            <person name="Xiao D."/>
            <person name="Ran X."/>
        </authorList>
    </citation>
    <scope>NUCLEOTIDE SEQUENCE [LARGE SCALE GENOMIC DNA]</scope>
    <source>
        <strain evidence="3 4">JCM 15915</strain>
    </source>
</reference>
<dbReference type="PANTHER" id="PTHR34297">
    <property type="entry name" value="HYPOTHETICAL CYTOSOLIC PROTEIN-RELATED"/>
    <property type="match status" value="1"/>
</dbReference>
<comment type="similarity">
    <text evidence="1">Belongs to the asp23 family.</text>
</comment>
<dbReference type="Proteomes" id="UP000462152">
    <property type="component" value="Unassembled WGS sequence"/>
</dbReference>
<keyword evidence="4" id="KW-1185">Reference proteome</keyword>
<evidence type="ECO:0000256" key="2">
    <source>
        <dbReference type="SAM" id="MobiDB-lite"/>
    </source>
</evidence>
<dbReference type="Pfam" id="PF03780">
    <property type="entry name" value="Asp23"/>
    <property type="match status" value="1"/>
</dbReference>